<dbReference type="EMBL" id="JABSTQ010004109">
    <property type="protein sequence ID" value="KAG0442927.1"/>
    <property type="molecule type" value="Genomic_DNA"/>
</dbReference>
<sequence>MTKQLSFVIEKTKELLHNNLLKLAMERSSSSRGGGVTDITTGKAYDALRRKAGMGNSDLSLTFNTDGSPLFVSSKTSVWPIQFTVNQLPPSIRFKHTTLAGLWFGKSHPNMTAFLAKFVDQVKSMKPVMWEHSSEMHRSRAYVLCCCVDAPARAAVQNMVLFNGSFGCSWCLISGEHLEGRMRYVTKEPPAPRTSELVVRDMQLSLRLGITINGIKGPSLLMNLPGFDLVGGVSVEYMQAVLQGAAKQFAELLLSSSNSQKRFYIGAPSCVARVDSRLLQIKPPHCVTRLPRSLNERSFWTASEWRLWLLFCALPCLVEILPLEYWKHLSKLSQAILILLRETITADEIKRAGALRGMIKLALLAVVRSKPLTQLGNPKAILTLAPGPLTFHPACACEIFPDNGDHGEFVHNSWSLEMVASAAIQLYITALKWPWGEPSTIAVISTRIGRATC</sequence>
<organism evidence="1 2">
    <name type="scientific">Ixodes persulcatus</name>
    <name type="common">Taiga tick</name>
    <dbReference type="NCBI Taxonomy" id="34615"/>
    <lineage>
        <taxon>Eukaryota</taxon>
        <taxon>Metazoa</taxon>
        <taxon>Ecdysozoa</taxon>
        <taxon>Arthropoda</taxon>
        <taxon>Chelicerata</taxon>
        <taxon>Arachnida</taxon>
        <taxon>Acari</taxon>
        <taxon>Parasitiformes</taxon>
        <taxon>Ixodida</taxon>
        <taxon>Ixodoidea</taxon>
        <taxon>Ixodidae</taxon>
        <taxon>Ixodinae</taxon>
        <taxon>Ixodes</taxon>
    </lineage>
</organism>
<protein>
    <submittedName>
        <fullName evidence="1">Uncharacterized protein</fullName>
    </submittedName>
</protein>
<proteinExistence type="predicted"/>
<dbReference type="Proteomes" id="UP000805193">
    <property type="component" value="Unassembled WGS sequence"/>
</dbReference>
<keyword evidence="2" id="KW-1185">Reference proteome</keyword>
<gene>
    <name evidence="1" type="ORF">HPB47_015475</name>
</gene>
<evidence type="ECO:0000313" key="1">
    <source>
        <dbReference type="EMBL" id="KAG0442927.1"/>
    </source>
</evidence>
<accession>A0AC60QTD8</accession>
<name>A0AC60QTD8_IXOPE</name>
<evidence type="ECO:0000313" key="2">
    <source>
        <dbReference type="Proteomes" id="UP000805193"/>
    </source>
</evidence>
<reference evidence="1 2" key="1">
    <citation type="journal article" date="2020" name="Cell">
        <title>Large-Scale Comparative Analyses of Tick Genomes Elucidate Their Genetic Diversity and Vector Capacities.</title>
        <authorList>
            <consortium name="Tick Genome and Microbiome Consortium (TIGMIC)"/>
            <person name="Jia N."/>
            <person name="Wang J."/>
            <person name="Shi W."/>
            <person name="Du L."/>
            <person name="Sun Y."/>
            <person name="Zhan W."/>
            <person name="Jiang J.F."/>
            <person name="Wang Q."/>
            <person name="Zhang B."/>
            <person name="Ji P."/>
            <person name="Bell-Sakyi L."/>
            <person name="Cui X.M."/>
            <person name="Yuan T.T."/>
            <person name="Jiang B.G."/>
            <person name="Yang W.F."/>
            <person name="Lam T.T."/>
            <person name="Chang Q.C."/>
            <person name="Ding S.J."/>
            <person name="Wang X.J."/>
            <person name="Zhu J.G."/>
            <person name="Ruan X.D."/>
            <person name="Zhao L."/>
            <person name="Wei J.T."/>
            <person name="Ye R.Z."/>
            <person name="Que T.C."/>
            <person name="Du C.H."/>
            <person name="Zhou Y.H."/>
            <person name="Cheng J.X."/>
            <person name="Dai P.F."/>
            <person name="Guo W.B."/>
            <person name="Han X.H."/>
            <person name="Huang E.J."/>
            <person name="Li L.F."/>
            <person name="Wei W."/>
            <person name="Gao Y.C."/>
            <person name="Liu J.Z."/>
            <person name="Shao H.Z."/>
            <person name="Wang X."/>
            <person name="Wang C.C."/>
            <person name="Yang T.C."/>
            <person name="Huo Q.B."/>
            <person name="Li W."/>
            <person name="Chen H.Y."/>
            <person name="Chen S.E."/>
            <person name="Zhou L.G."/>
            <person name="Ni X.B."/>
            <person name="Tian J.H."/>
            <person name="Sheng Y."/>
            <person name="Liu T."/>
            <person name="Pan Y.S."/>
            <person name="Xia L.Y."/>
            <person name="Li J."/>
            <person name="Zhao F."/>
            <person name="Cao W.C."/>
        </authorList>
    </citation>
    <scope>NUCLEOTIDE SEQUENCE [LARGE SCALE GENOMIC DNA]</scope>
    <source>
        <strain evidence="1">Iper-2018</strain>
    </source>
</reference>
<comment type="caution">
    <text evidence="1">The sequence shown here is derived from an EMBL/GenBank/DDBJ whole genome shotgun (WGS) entry which is preliminary data.</text>
</comment>